<dbReference type="Proteomes" id="UP001215280">
    <property type="component" value="Unassembled WGS sequence"/>
</dbReference>
<evidence type="ECO:0000313" key="1">
    <source>
        <dbReference type="EMBL" id="KAJ7739023.1"/>
    </source>
</evidence>
<keyword evidence="2" id="KW-1185">Reference proteome</keyword>
<protein>
    <recommendedName>
        <fullName evidence="3">AAA-ATPase-like domain-containing protein</fullName>
    </recommendedName>
</protein>
<dbReference type="EMBL" id="JARJLG010000134">
    <property type="protein sequence ID" value="KAJ7739023.1"/>
    <property type="molecule type" value="Genomic_DNA"/>
</dbReference>
<evidence type="ECO:0008006" key="3">
    <source>
        <dbReference type="Google" id="ProtNLM"/>
    </source>
</evidence>
<dbReference type="AlphaFoldDB" id="A0AAD7N0M5"/>
<evidence type="ECO:0000313" key="2">
    <source>
        <dbReference type="Proteomes" id="UP001215280"/>
    </source>
</evidence>
<gene>
    <name evidence="1" type="ORF">DFH07DRAFT_79199</name>
</gene>
<proteinExistence type="predicted"/>
<comment type="caution">
    <text evidence="1">The sequence shown here is derived from an EMBL/GenBank/DDBJ whole genome shotgun (WGS) entry which is preliminary data.</text>
</comment>
<sequence length="534" mass="60666">MLEIIARHLKNTLFICVDHWDDPFLAALGTNDDAATDIAATLTRFLECLIVPHLSKNAPVKLLIMGNIPVFHYPSRPIASIKNITLMWSMDGALGMNSQELDSFFLVLSRGRRVQLSTQGLYRTLGRFSPPSITSGDYPPPDVYTFTLVLQYVANTLDLQSGHRTPPPSPIFGKISELCVDLLEHSSLRRGRTVLVAPFPHITSAVLTTFVKHEDALWKLLFYLGALRVIKSGDRDPDPMWTMGISSAFAHKQLFSRYTSMPNNVDESRREAQLRSLLERNPRPMMEAIAFQLEFTPLMDLYEMSEAVFQTLFNGYMADEKKTYLNNYFPQLALLLDPGKLPGQYSQAGQGRYGYLDIFMCGFRRVVAIELKYISLCSLFRAAMMETNGSIDTEFDRETSLLKIEEIAKLPIEKLGLLKYHYYDRKAKTPVTRRINELFKEGVIQLKSYMNAIADGEATNDAKKGITRAERRVQVAKTAKDADEIIGFVVCGIGRRIITIPVEPDVQNTKYQYRAQPGWQKSWERHSASYRPYD</sequence>
<accession>A0AAD7N0M5</accession>
<organism evidence="1 2">
    <name type="scientific">Mycena maculata</name>
    <dbReference type="NCBI Taxonomy" id="230809"/>
    <lineage>
        <taxon>Eukaryota</taxon>
        <taxon>Fungi</taxon>
        <taxon>Dikarya</taxon>
        <taxon>Basidiomycota</taxon>
        <taxon>Agaricomycotina</taxon>
        <taxon>Agaricomycetes</taxon>
        <taxon>Agaricomycetidae</taxon>
        <taxon>Agaricales</taxon>
        <taxon>Marasmiineae</taxon>
        <taxon>Mycenaceae</taxon>
        <taxon>Mycena</taxon>
    </lineage>
</organism>
<reference evidence="1" key="1">
    <citation type="submission" date="2023-03" db="EMBL/GenBank/DDBJ databases">
        <title>Massive genome expansion in bonnet fungi (Mycena s.s.) driven by repeated elements and novel gene families across ecological guilds.</title>
        <authorList>
            <consortium name="Lawrence Berkeley National Laboratory"/>
            <person name="Harder C.B."/>
            <person name="Miyauchi S."/>
            <person name="Viragh M."/>
            <person name="Kuo A."/>
            <person name="Thoen E."/>
            <person name="Andreopoulos B."/>
            <person name="Lu D."/>
            <person name="Skrede I."/>
            <person name="Drula E."/>
            <person name="Henrissat B."/>
            <person name="Morin E."/>
            <person name="Kohler A."/>
            <person name="Barry K."/>
            <person name="LaButti K."/>
            <person name="Morin E."/>
            <person name="Salamov A."/>
            <person name="Lipzen A."/>
            <person name="Mereny Z."/>
            <person name="Hegedus B."/>
            <person name="Baldrian P."/>
            <person name="Stursova M."/>
            <person name="Weitz H."/>
            <person name="Taylor A."/>
            <person name="Grigoriev I.V."/>
            <person name="Nagy L.G."/>
            <person name="Martin F."/>
            <person name="Kauserud H."/>
        </authorList>
    </citation>
    <scope>NUCLEOTIDE SEQUENCE</scope>
    <source>
        <strain evidence="1">CBHHK188m</strain>
    </source>
</reference>
<name>A0AAD7N0M5_9AGAR</name>